<proteinExistence type="predicted"/>
<evidence type="ECO:0008006" key="4">
    <source>
        <dbReference type="Google" id="ProtNLM"/>
    </source>
</evidence>
<dbReference type="Pfam" id="PF07813">
    <property type="entry name" value="LTXXQ"/>
    <property type="match status" value="1"/>
</dbReference>
<protein>
    <recommendedName>
        <fullName evidence="4">LTXXQ motif family protein</fullName>
    </recommendedName>
</protein>
<evidence type="ECO:0000256" key="1">
    <source>
        <dbReference type="SAM" id="MobiDB-lite"/>
    </source>
</evidence>
<organism evidence="2 3">
    <name type="scientific">Pseudazoarcus pumilus</name>
    <dbReference type="NCBI Taxonomy" id="2067960"/>
    <lineage>
        <taxon>Bacteria</taxon>
        <taxon>Pseudomonadati</taxon>
        <taxon>Pseudomonadota</taxon>
        <taxon>Betaproteobacteria</taxon>
        <taxon>Rhodocyclales</taxon>
        <taxon>Zoogloeaceae</taxon>
        <taxon>Pseudazoarcus</taxon>
    </lineage>
</organism>
<keyword evidence="3" id="KW-1185">Reference proteome</keyword>
<dbReference type="KEGG" id="atw:C0099_14500"/>
<feature type="region of interest" description="Disordered" evidence="1">
    <location>
        <begin position="99"/>
        <end position="120"/>
    </location>
</feature>
<feature type="region of interest" description="Disordered" evidence="1">
    <location>
        <begin position="227"/>
        <end position="262"/>
    </location>
</feature>
<dbReference type="AlphaFoldDB" id="A0A2I6S9V8"/>
<evidence type="ECO:0000313" key="3">
    <source>
        <dbReference type="Proteomes" id="UP000242205"/>
    </source>
</evidence>
<dbReference type="OrthoDB" id="9180611at2"/>
<dbReference type="GO" id="GO:0042597">
    <property type="term" value="C:periplasmic space"/>
    <property type="evidence" value="ECO:0007669"/>
    <property type="project" value="InterPro"/>
</dbReference>
<feature type="compositionally biased region" description="Basic and acidic residues" evidence="1">
    <location>
        <begin position="236"/>
        <end position="247"/>
    </location>
</feature>
<dbReference type="InterPro" id="IPR012899">
    <property type="entry name" value="LTXXQ"/>
</dbReference>
<gene>
    <name evidence="2" type="ORF">C0099_14500</name>
</gene>
<accession>A0A2I6S9V8</accession>
<feature type="compositionally biased region" description="Basic and acidic residues" evidence="1">
    <location>
        <begin position="103"/>
        <end position="120"/>
    </location>
</feature>
<name>A0A2I6S9V8_9RHOO</name>
<evidence type="ECO:0000313" key="2">
    <source>
        <dbReference type="EMBL" id="AUN96041.1"/>
    </source>
</evidence>
<dbReference type="Proteomes" id="UP000242205">
    <property type="component" value="Chromosome"/>
</dbReference>
<dbReference type="EMBL" id="CP025682">
    <property type="protein sequence ID" value="AUN96041.1"/>
    <property type="molecule type" value="Genomic_DNA"/>
</dbReference>
<sequence>MVLGVAHRNLLDTHLKPAGARLCIPAYRSQYRTKSAATRPPADKRRLHRGDAMAVSPEPGRPTQQEYTMKTWIKTTLAASLIAATAAGAGTALARGGDCAARGSEDRPHAQRMAPEERATHMGEQVELKLARLELALALTPEQRPAWDALAATVRARTGAMAERMREHRDAGRPDTAVDRIARMEQMSGRMHSASGELRQAVEGLYAKLSDAQKIVFDADFALPGHGRFGPQARGSRGEHHGDGARHEQRRHGGHEHGHGRG</sequence>
<reference evidence="2 3" key="1">
    <citation type="submission" date="2018-01" db="EMBL/GenBank/DDBJ databases">
        <authorList>
            <person name="Fu G.-Y."/>
        </authorList>
    </citation>
    <scope>NUCLEOTIDE SEQUENCE [LARGE SCALE GENOMIC DNA]</scope>
    <source>
        <strain evidence="2 3">SY39</strain>
    </source>
</reference>